<dbReference type="PANTHER" id="PTHR33946">
    <property type="match status" value="1"/>
</dbReference>
<evidence type="ECO:0000313" key="4">
    <source>
        <dbReference type="EMBL" id="RHY47474.1"/>
    </source>
</evidence>
<reference evidence="8 9" key="1">
    <citation type="submission" date="2018-08" db="EMBL/GenBank/DDBJ databases">
        <title>Aphanomyces genome sequencing and annotation.</title>
        <authorList>
            <person name="Minardi D."/>
            <person name="Oidtmann B."/>
            <person name="Van Der Giezen M."/>
            <person name="Studholme D.J."/>
        </authorList>
    </citation>
    <scope>NUCLEOTIDE SEQUENCE [LARGE SCALE GENOMIC DNA]</scope>
    <source>
        <strain evidence="7 10">197901</strain>
        <strain evidence="6 12">D2</strain>
        <strain evidence="2 8">Kv</strain>
        <strain evidence="4 9">SA</strain>
        <strain evidence="5 13">Si</strain>
        <strain evidence="3 11">Yx</strain>
    </source>
</reference>
<dbReference type="EMBL" id="QUTC01007506">
    <property type="protein sequence ID" value="RHY47474.1"/>
    <property type="molecule type" value="Genomic_DNA"/>
</dbReference>
<dbReference type="Proteomes" id="UP000265716">
    <property type="component" value="Unassembled WGS sequence"/>
</dbReference>
<evidence type="ECO:0000313" key="9">
    <source>
        <dbReference type="Proteomes" id="UP000265716"/>
    </source>
</evidence>
<evidence type="ECO:0000313" key="6">
    <source>
        <dbReference type="EMBL" id="RHY72537.1"/>
    </source>
</evidence>
<proteinExistence type="predicted"/>
<sequence>MTYIWFYDITIVQPYFAVSEYGTDGGVIPEYGAFVAMDNGMCTLRETTIPEQCLQFSGLNYNPNLGPYVGGEPRKTHPKGNYADNVWFSFPGPCFIKPFDQKSTTCRNDPAMKGGLCPKGVAPDGVTCTYSFDVLGYVSIDDLVGITSLPVPGSPTQNFTDRVQFCKAGGIEYNFDTSFSNLTFWNDPLNVTANAERTKKMMTLYSDTVTAGKGVAANFKPFPNVTDLTAANPPCYVNNILCSQNALGCRRRLLAQVCELCTVDSPECVTKEGLKLPPSVNRHSETFRVPNTHQASVDPMMLGHLFAFVAASVVTAVMAENTWKMTPVRSIQARVQSDPPVWDTDNNVWVAVFKTGTNTFNEKYVASLDTVNTASVEGALMYVQSEGIDQAIVPGCSRKSNMSYVWFYDITIVQPTYGIAEYGSNTAIYPEYCQFVAMDNGMCTPTAGTTLPKECLQYFGGNGQPNIGPCVGGENRLDNPKAPYDNNVWFSFPNSCFTKPFGAKSDACRAQLKGGLCPLGVVPDGVACTFSYNLLGYVNIDDLVGITSMTSSAGEKYPNRYAFCQDGGIEYSSQTGQSLPFWENPTDRSANTARSQKMIQYYGTQVADPVKGANMKAFPDVATLAATNPPCYVNSPLCSSAKFGCRRKLLAQLCEVCTVEASDCIKRPAGTPSFPALEKATRSSSGGSSGSSTASGSDQNDAAQSMAHVGVLLLVALALCA</sequence>
<evidence type="ECO:0000256" key="1">
    <source>
        <dbReference type="SAM" id="MobiDB-lite"/>
    </source>
</evidence>
<evidence type="ECO:0000313" key="11">
    <source>
        <dbReference type="Proteomes" id="UP000266239"/>
    </source>
</evidence>
<dbReference type="EMBL" id="QUTA01006682">
    <property type="protein sequence ID" value="RHY10047.1"/>
    <property type="molecule type" value="Genomic_DNA"/>
</dbReference>
<dbReference type="VEuPathDB" id="FungiDB:H257_17788"/>
<dbReference type="EMBL" id="QUTD01003514">
    <property type="protein sequence ID" value="RHY72537.1"/>
    <property type="molecule type" value="Genomic_DNA"/>
</dbReference>
<evidence type="ECO:0000313" key="12">
    <source>
        <dbReference type="Proteomes" id="UP000266643"/>
    </source>
</evidence>
<organism evidence="7 10">
    <name type="scientific">Aphanomyces astaci</name>
    <name type="common">Crayfish plague agent</name>
    <dbReference type="NCBI Taxonomy" id="112090"/>
    <lineage>
        <taxon>Eukaryota</taxon>
        <taxon>Sar</taxon>
        <taxon>Stramenopiles</taxon>
        <taxon>Oomycota</taxon>
        <taxon>Saprolegniomycetes</taxon>
        <taxon>Saprolegniales</taxon>
        <taxon>Verrucalvaceae</taxon>
        <taxon>Aphanomyces</taxon>
    </lineage>
</organism>
<gene>
    <name evidence="3" type="ORF">DYB25_005460</name>
    <name evidence="6" type="ORF">DYB30_005731</name>
    <name evidence="7" type="ORF">DYB31_002027</name>
    <name evidence="5" type="ORF">DYB34_006567</name>
    <name evidence="2" type="ORF">DYB36_007812</name>
    <name evidence="4" type="ORF">DYB38_010399</name>
</gene>
<evidence type="ECO:0000313" key="7">
    <source>
        <dbReference type="EMBL" id="RHZ15818.1"/>
    </source>
</evidence>
<dbReference type="Proteomes" id="UP000266643">
    <property type="component" value="Unassembled WGS sequence"/>
</dbReference>
<dbReference type="Proteomes" id="UP000266239">
    <property type="component" value="Unassembled WGS sequence"/>
</dbReference>
<dbReference type="EMBL" id="QUSZ01007168">
    <property type="protein sequence ID" value="RHY03314.1"/>
    <property type="molecule type" value="Genomic_DNA"/>
</dbReference>
<dbReference type="Proteomes" id="UP000266196">
    <property type="component" value="Unassembled WGS sequence"/>
</dbReference>
<feature type="region of interest" description="Disordered" evidence="1">
    <location>
        <begin position="675"/>
        <end position="700"/>
    </location>
</feature>
<accession>A0A397F5D2</accession>
<dbReference type="Proteomes" id="UP000265427">
    <property type="component" value="Unassembled WGS sequence"/>
</dbReference>
<evidence type="ECO:0000313" key="10">
    <source>
        <dbReference type="Proteomes" id="UP000266196"/>
    </source>
</evidence>
<comment type="caution">
    <text evidence="7">The sequence shown here is derived from an EMBL/GenBank/DDBJ whole genome shotgun (WGS) entry which is preliminary data.</text>
</comment>
<evidence type="ECO:0000313" key="3">
    <source>
        <dbReference type="EMBL" id="RHY10047.1"/>
    </source>
</evidence>
<evidence type="ECO:0000313" key="2">
    <source>
        <dbReference type="EMBL" id="RHY03314.1"/>
    </source>
</evidence>
<dbReference type="AlphaFoldDB" id="A0A397F5D2"/>
<name>A0A397F5D2_APHAT</name>
<evidence type="ECO:0000313" key="5">
    <source>
        <dbReference type="EMBL" id="RHY53561.1"/>
    </source>
</evidence>
<dbReference type="Proteomes" id="UP000283543">
    <property type="component" value="Unassembled WGS sequence"/>
</dbReference>
<protein>
    <submittedName>
        <fullName evidence="7">Uncharacterized protein</fullName>
    </submittedName>
</protein>
<dbReference type="VEuPathDB" id="FungiDB:H257_17789"/>
<dbReference type="PANTHER" id="PTHR33946:SF4">
    <property type="entry name" value="COAGULATION FACTOR XI"/>
    <property type="match status" value="1"/>
</dbReference>
<evidence type="ECO:0000313" key="13">
    <source>
        <dbReference type="Proteomes" id="UP000283543"/>
    </source>
</evidence>
<feature type="compositionally biased region" description="Low complexity" evidence="1">
    <location>
        <begin position="683"/>
        <end position="697"/>
    </location>
</feature>
<dbReference type="EMBL" id="QUTE01010002">
    <property type="protein sequence ID" value="RHZ15818.1"/>
    <property type="molecule type" value="Genomic_DNA"/>
</dbReference>
<dbReference type="EMBL" id="QUTB01005748">
    <property type="protein sequence ID" value="RHY53561.1"/>
    <property type="molecule type" value="Genomic_DNA"/>
</dbReference>
<evidence type="ECO:0000313" key="8">
    <source>
        <dbReference type="Proteomes" id="UP000265427"/>
    </source>
</evidence>